<gene>
    <name evidence="2" type="ORF">JBS370_LOCUS27906</name>
    <name evidence="1" type="ORF">ZHD862_LOCUS35076</name>
</gene>
<dbReference type="Proteomes" id="UP000663836">
    <property type="component" value="Unassembled WGS sequence"/>
</dbReference>
<dbReference type="EMBL" id="CAJNOT010004828">
    <property type="protein sequence ID" value="CAF1446598.1"/>
    <property type="molecule type" value="Genomic_DNA"/>
</dbReference>
<evidence type="ECO:0000313" key="2">
    <source>
        <dbReference type="EMBL" id="CAF4030125.1"/>
    </source>
</evidence>
<reference evidence="2" key="1">
    <citation type="submission" date="2021-02" db="EMBL/GenBank/DDBJ databases">
        <authorList>
            <person name="Nowell W R."/>
        </authorList>
    </citation>
    <scope>NUCLEOTIDE SEQUENCE</scope>
</reference>
<dbReference type="AlphaFoldDB" id="A0A819QE22"/>
<name>A0A819QE22_9BILA</name>
<proteinExistence type="predicted"/>
<evidence type="ECO:0000313" key="3">
    <source>
        <dbReference type="Proteomes" id="UP000663836"/>
    </source>
</evidence>
<protein>
    <submittedName>
        <fullName evidence="2">Uncharacterized protein</fullName>
    </submittedName>
</protein>
<dbReference type="EMBL" id="CAJOBD010005409">
    <property type="protein sequence ID" value="CAF4030125.1"/>
    <property type="molecule type" value="Genomic_DNA"/>
</dbReference>
<dbReference type="Proteomes" id="UP000663864">
    <property type="component" value="Unassembled WGS sequence"/>
</dbReference>
<evidence type="ECO:0000313" key="1">
    <source>
        <dbReference type="EMBL" id="CAF1446598.1"/>
    </source>
</evidence>
<comment type="caution">
    <text evidence="2">The sequence shown here is derived from an EMBL/GenBank/DDBJ whole genome shotgun (WGS) entry which is preliminary data.</text>
</comment>
<organism evidence="2 3">
    <name type="scientific">Rotaria sordida</name>
    <dbReference type="NCBI Taxonomy" id="392033"/>
    <lineage>
        <taxon>Eukaryota</taxon>
        <taxon>Metazoa</taxon>
        <taxon>Spiralia</taxon>
        <taxon>Gnathifera</taxon>
        <taxon>Rotifera</taxon>
        <taxon>Eurotatoria</taxon>
        <taxon>Bdelloidea</taxon>
        <taxon>Philodinida</taxon>
        <taxon>Philodinidae</taxon>
        <taxon>Rotaria</taxon>
    </lineage>
</organism>
<accession>A0A819QE22</accession>
<sequence length="81" mass="9166">MYHPLVALQRMADELGDPGVEEESGQVPSAHIQHVQMQSVQTQLDRITSLRLETASEQALDRQVQEKKQIEPDTVFLIAQK</sequence>